<dbReference type="AlphaFoldDB" id="B3RIB9"/>
<evidence type="ECO:0000256" key="4">
    <source>
        <dbReference type="ARBA" id="ARBA00023002"/>
    </source>
</evidence>
<evidence type="ECO:0000256" key="2">
    <source>
        <dbReference type="ARBA" id="ARBA00022448"/>
    </source>
</evidence>
<dbReference type="GO" id="GO:0045041">
    <property type="term" value="P:protein import into mitochondrial intermembrane space"/>
    <property type="evidence" value="ECO:0000318"/>
    <property type="project" value="GO_Central"/>
</dbReference>
<evidence type="ECO:0000313" key="9">
    <source>
        <dbReference type="EMBL" id="EDV18871.1"/>
    </source>
</evidence>
<keyword evidence="3" id="KW-0653">Protein transport</keyword>
<dbReference type="RefSeq" id="XP_002118644.1">
    <property type="nucleotide sequence ID" value="XM_002118608.1"/>
</dbReference>
<dbReference type="OrthoDB" id="7481291at2759"/>
<dbReference type="HOGENOM" id="CLU_127296_0_0_1"/>
<evidence type="ECO:0000256" key="5">
    <source>
        <dbReference type="ARBA" id="ARBA00023010"/>
    </source>
</evidence>
<comment type="subcellular location">
    <subcellularLocation>
        <location evidence="1">Mitochondrion</location>
    </subcellularLocation>
</comment>
<sequence>MSYCRKEEKDYIIFTTTEELTSPSQIEKVSPDTEDIDGIITPEGDINWDCPCLNGMADGPCAETFKSAFTCFFYSEADPKGSDCIEQFKLFSQCTIESSDSSNLEHNKANDDVK</sequence>
<dbReference type="InParanoid" id="B3RIB9"/>
<organism evidence="10 11">
    <name type="scientific">Trichoplax adhaerens</name>
    <name type="common">Trichoplax reptans</name>
    <dbReference type="NCBI Taxonomy" id="10228"/>
    <lineage>
        <taxon>Eukaryota</taxon>
        <taxon>Metazoa</taxon>
        <taxon>Placozoa</taxon>
        <taxon>Uniplacotomia</taxon>
        <taxon>Trichoplacea</taxon>
        <taxon>Trichoplacidae</taxon>
        <taxon>Trichoplax</taxon>
    </lineage>
</organism>
<dbReference type="PANTHER" id="PTHR21622:SF0">
    <property type="entry name" value="COILED-COIL-HELIX-COILED-COIL-HELIX DOMAIN CONTAINING 4"/>
    <property type="match status" value="1"/>
</dbReference>
<keyword evidence="11" id="KW-1185">Reference proteome</keyword>
<accession>B3RIB9</accession>
<dbReference type="eggNOG" id="KOG4149">
    <property type="taxonomic scope" value="Eukaryota"/>
</dbReference>
<dbReference type="InterPro" id="IPR039289">
    <property type="entry name" value="CHCHD4"/>
</dbReference>
<keyword evidence="4" id="KW-0560">Oxidoreductase</keyword>
<dbReference type="GeneID" id="6750141"/>
<dbReference type="EMBL" id="DS985488">
    <property type="protein sequence ID" value="EDV18871.1"/>
    <property type="molecule type" value="Genomic_DNA"/>
</dbReference>
<dbReference type="KEGG" id="tad:TRIADDRAFT_52419"/>
<dbReference type="PROSITE" id="PS51808">
    <property type="entry name" value="CHCH"/>
    <property type="match status" value="1"/>
</dbReference>
<proteinExistence type="predicted"/>
<dbReference type="Proteomes" id="UP000009022">
    <property type="component" value="Unassembled WGS sequence"/>
</dbReference>
<evidence type="ECO:0000313" key="10">
    <source>
        <dbReference type="EMBL" id="EDV28992.1"/>
    </source>
</evidence>
<dbReference type="CTD" id="6759858"/>
<dbReference type="OMA" id="NEDINWN"/>
<keyword evidence="7" id="KW-1015">Disulfide bond</keyword>
<evidence type="ECO:0000256" key="3">
    <source>
        <dbReference type="ARBA" id="ARBA00022927"/>
    </source>
</evidence>
<dbReference type="CTD" id="6750141"/>
<evidence type="ECO:0000256" key="7">
    <source>
        <dbReference type="ARBA" id="ARBA00023157"/>
    </source>
</evidence>
<dbReference type="GeneID" id="6759858"/>
<keyword evidence="2" id="KW-0813">Transport</keyword>
<evidence type="ECO:0000256" key="1">
    <source>
        <dbReference type="ARBA" id="ARBA00004173"/>
    </source>
</evidence>
<evidence type="ECO:0000256" key="6">
    <source>
        <dbReference type="ARBA" id="ARBA00023128"/>
    </source>
</evidence>
<dbReference type="KEGG" id="tad:TRIADDRAFT_34521"/>
<dbReference type="GO" id="GO:0015035">
    <property type="term" value="F:protein-disulfide reductase activity"/>
    <property type="evidence" value="ECO:0000318"/>
    <property type="project" value="GO_Central"/>
</dbReference>
<dbReference type="Gene3D" id="1.10.287.2900">
    <property type="match status" value="1"/>
</dbReference>
<dbReference type="FunCoup" id="B3RIB9">
    <property type="interactions" value="1017"/>
</dbReference>
<protein>
    <recommendedName>
        <fullName evidence="12">CHCH domain-containing protein</fullName>
    </recommendedName>
</protein>
<gene>
    <name evidence="9" type="ORF">TRIADDRAFT_34521</name>
    <name evidence="10" type="ORF">TRIADDRAFT_52419</name>
</gene>
<dbReference type="GO" id="GO:0005758">
    <property type="term" value="C:mitochondrial intermembrane space"/>
    <property type="evidence" value="ECO:0000318"/>
    <property type="project" value="GO_Central"/>
</dbReference>
<keyword evidence="6" id="KW-0496">Mitochondrion</keyword>
<reference evidence="10 11" key="1">
    <citation type="journal article" date="2008" name="Nature">
        <title>The Trichoplax genome and the nature of placozoans.</title>
        <authorList>
            <person name="Srivastava M."/>
            <person name="Begovic E."/>
            <person name="Chapman J."/>
            <person name="Putnam N.H."/>
            <person name="Hellsten U."/>
            <person name="Kawashima T."/>
            <person name="Kuo A."/>
            <person name="Mitros T."/>
            <person name="Salamov A."/>
            <person name="Carpenter M.L."/>
            <person name="Signorovitch A.Y."/>
            <person name="Moreno M.A."/>
            <person name="Kamm K."/>
            <person name="Grimwood J."/>
            <person name="Schmutz J."/>
            <person name="Shapiro H."/>
            <person name="Grigoriev I.V."/>
            <person name="Buss L.W."/>
            <person name="Schierwater B."/>
            <person name="Dellaporta S.L."/>
            <person name="Rokhsar D.S."/>
        </authorList>
    </citation>
    <scope>NUCLEOTIDE SEQUENCE [LARGE SCALE GENOMIC DNA]</scope>
    <source>
        <strain evidence="10 11">Grell-BS-1999</strain>
    </source>
</reference>
<evidence type="ECO:0000313" key="11">
    <source>
        <dbReference type="Proteomes" id="UP000009022"/>
    </source>
</evidence>
<dbReference type="RefSeq" id="XP_002108194.1">
    <property type="nucleotide sequence ID" value="XM_002108158.1"/>
</dbReference>
<keyword evidence="5" id="KW-0811">Translocation</keyword>
<keyword evidence="8" id="KW-0676">Redox-active center</keyword>
<name>B3RIB9_TRIAD</name>
<dbReference type="GO" id="GO:0051604">
    <property type="term" value="P:protein maturation"/>
    <property type="evidence" value="ECO:0000318"/>
    <property type="project" value="GO_Central"/>
</dbReference>
<dbReference type="PANTHER" id="PTHR21622">
    <property type="entry name" value="COILED-COIL-HELIX-COILED-COIL-HELIX DOMAIN CONTAINING 4"/>
    <property type="match status" value="1"/>
</dbReference>
<dbReference type="STRING" id="10228.B3RIB9"/>
<dbReference type="EMBL" id="DS985241">
    <property type="protein sequence ID" value="EDV28992.1"/>
    <property type="molecule type" value="Genomic_DNA"/>
</dbReference>
<evidence type="ECO:0008006" key="12">
    <source>
        <dbReference type="Google" id="ProtNLM"/>
    </source>
</evidence>
<evidence type="ECO:0000256" key="8">
    <source>
        <dbReference type="ARBA" id="ARBA00023284"/>
    </source>
</evidence>